<protein>
    <submittedName>
        <fullName evidence="2">Uncharacterized protein</fullName>
    </submittedName>
</protein>
<evidence type="ECO:0000313" key="2">
    <source>
        <dbReference type="EMBL" id="MEQ2198430.1"/>
    </source>
</evidence>
<accession>A0ABV0QRJ4</accession>
<comment type="caution">
    <text evidence="2">The sequence shown here is derived from an EMBL/GenBank/DDBJ whole genome shotgun (WGS) entry which is preliminary data.</text>
</comment>
<feature type="non-terminal residue" evidence="2">
    <location>
        <position position="1"/>
    </location>
</feature>
<keyword evidence="3" id="KW-1185">Reference proteome</keyword>
<dbReference type="Proteomes" id="UP001434883">
    <property type="component" value="Unassembled WGS sequence"/>
</dbReference>
<gene>
    <name evidence="2" type="ORF">XENOCAPTIV_012802</name>
</gene>
<name>A0ABV0QRJ4_9TELE</name>
<proteinExistence type="predicted"/>
<sequence>EAQQALADLQEEASRLRLQSSDWSVQNKDLQEELQQEKEERKKEMEEISEEFNKESAVIVSASVLNPHGLSLMFGLQFSPFLRRERVLLWNVPGSIRCPVTNIHERF</sequence>
<dbReference type="EMBL" id="JAHRIN010019488">
    <property type="protein sequence ID" value="MEQ2198430.1"/>
    <property type="molecule type" value="Genomic_DNA"/>
</dbReference>
<evidence type="ECO:0000256" key="1">
    <source>
        <dbReference type="SAM" id="Coils"/>
    </source>
</evidence>
<organism evidence="2 3">
    <name type="scientific">Xenoophorus captivus</name>
    <dbReference type="NCBI Taxonomy" id="1517983"/>
    <lineage>
        <taxon>Eukaryota</taxon>
        <taxon>Metazoa</taxon>
        <taxon>Chordata</taxon>
        <taxon>Craniata</taxon>
        <taxon>Vertebrata</taxon>
        <taxon>Euteleostomi</taxon>
        <taxon>Actinopterygii</taxon>
        <taxon>Neopterygii</taxon>
        <taxon>Teleostei</taxon>
        <taxon>Neoteleostei</taxon>
        <taxon>Acanthomorphata</taxon>
        <taxon>Ovalentaria</taxon>
        <taxon>Atherinomorphae</taxon>
        <taxon>Cyprinodontiformes</taxon>
        <taxon>Goodeidae</taxon>
        <taxon>Xenoophorus</taxon>
    </lineage>
</organism>
<keyword evidence="1" id="KW-0175">Coiled coil</keyword>
<feature type="coiled-coil region" evidence="1">
    <location>
        <begin position="20"/>
        <end position="55"/>
    </location>
</feature>
<reference evidence="2 3" key="1">
    <citation type="submission" date="2021-06" db="EMBL/GenBank/DDBJ databases">
        <authorList>
            <person name="Palmer J.M."/>
        </authorList>
    </citation>
    <scope>NUCLEOTIDE SEQUENCE [LARGE SCALE GENOMIC DNA]</scope>
    <source>
        <strain evidence="2 3">XC_2019</strain>
        <tissue evidence="2">Muscle</tissue>
    </source>
</reference>
<evidence type="ECO:0000313" key="3">
    <source>
        <dbReference type="Proteomes" id="UP001434883"/>
    </source>
</evidence>